<evidence type="ECO:0000256" key="1">
    <source>
        <dbReference type="SAM" id="Phobius"/>
    </source>
</evidence>
<dbReference type="SMART" id="SM00014">
    <property type="entry name" value="acidPPc"/>
    <property type="match status" value="1"/>
</dbReference>
<feature type="transmembrane region" description="Helical" evidence="1">
    <location>
        <begin position="174"/>
        <end position="194"/>
    </location>
</feature>
<feature type="domain" description="Phosphatidic acid phosphatase type 2/haloperoxidase" evidence="2">
    <location>
        <begin position="103"/>
        <end position="215"/>
    </location>
</feature>
<dbReference type="Pfam" id="PF01569">
    <property type="entry name" value="PAP2"/>
    <property type="match status" value="1"/>
</dbReference>
<keyword evidence="1" id="KW-0472">Membrane</keyword>
<accession>A0ABQ5WDL8</accession>
<evidence type="ECO:0000313" key="4">
    <source>
        <dbReference type="Proteomes" id="UP001156691"/>
    </source>
</evidence>
<protein>
    <submittedName>
        <fullName evidence="3">Phosphatase PAP2 family protein</fullName>
    </submittedName>
</protein>
<comment type="caution">
    <text evidence="3">The sequence shown here is derived from an EMBL/GenBank/DDBJ whole genome shotgun (WGS) entry which is preliminary data.</text>
</comment>
<sequence>MSKTFFDLTQPWPLGLSRASWPAHVKAVVLALFAVVWFDVWISQSAMALPEVWRAPFFFITDFGLSDWVLIPALVLLVAALAIMLPLRRGRYRRAFYEFVLLSGYLFIGVGAPGLAANIMKRLIGRGRPVVYDEVGGFEFQRVVNDWTFQSFPSGHATTSLAIAFVIGFMAPRFFWILLLIAAAAALSRVPVGMHYPTDVVAGFVVGTLGAYLVRNEFARRRWLFKRHADGTVHFRGLPGLRRLWRGWRRKRNESLVA</sequence>
<gene>
    <name evidence="3" type="ORF">GCM10010862_49500</name>
</gene>
<dbReference type="PANTHER" id="PTHR14969:SF13">
    <property type="entry name" value="AT30094P"/>
    <property type="match status" value="1"/>
</dbReference>
<keyword evidence="4" id="KW-1185">Reference proteome</keyword>
<organism evidence="3 4">
    <name type="scientific">Devosia nitrariae</name>
    <dbReference type="NCBI Taxonomy" id="2071872"/>
    <lineage>
        <taxon>Bacteria</taxon>
        <taxon>Pseudomonadati</taxon>
        <taxon>Pseudomonadota</taxon>
        <taxon>Alphaproteobacteria</taxon>
        <taxon>Hyphomicrobiales</taxon>
        <taxon>Devosiaceae</taxon>
        <taxon>Devosia</taxon>
    </lineage>
</organism>
<proteinExistence type="predicted"/>
<evidence type="ECO:0000313" key="3">
    <source>
        <dbReference type="EMBL" id="GLQ57691.1"/>
    </source>
</evidence>
<reference evidence="4" key="1">
    <citation type="journal article" date="2019" name="Int. J. Syst. Evol. Microbiol.">
        <title>The Global Catalogue of Microorganisms (GCM) 10K type strain sequencing project: providing services to taxonomists for standard genome sequencing and annotation.</title>
        <authorList>
            <consortium name="The Broad Institute Genomics Platform"/>
            <consortium name="The Broad Institute Genome Sequencing Center for Infectious Disease"/>
            <person name="Wu L."/>
            <person name="Ma J."/>
        </authorList>
    </citation>
    <scope>NUCLEOTIDE SEQUENCE [LARGE SCALE GENOMIC DNA]</scope>
    <source>
        <strain evidence="4">NBRC 112416</strain>
    </source>
</reference>
<evidence type="ECO:0000259" key="2">
    <source>
        <dbReference type="SMART" id="SM00014"/>
    </source>
</evidence>
<dbReference type="Gene3D" id="1.20.144.10">
    <property type="entry name" value="Phosphatidic acid phosphatase type 2/haloperoxidase"/>
    <property type="match status" value="1"/>
</dbReference>
<feature type="transmembrane region" description="Helical" evidence="1">
    <location>
        <begin position="99"/>
        <end position="120"/>
    </location>
</feature>
<dbReference type="InterPro" id="IPR036938">
    <property type="entry name" value="PAP2/HPO_sf"/>
</dbReference>
<feature type="transmembrane region" description="Helical" evidence="1">
    <location>
        <begin position="68"/>
        <end position="87"/>
    </location>
</feature>
<keyword evidence="1" id="KW-0812">Transmembrane</keyword>
<dbReference type="EMBL" id="BSNS01000024">
    <property type="protein sequence ID" value="GLQ57691.1"/>
    <property type="molecule type" value="Genomic_DNA"/>
</dbReference>
<dbReference type="InterPro" id="IPR000326">
    <property type="entry name" value="PAP2/HPO"/>
</dbReference>
<dbReference type="PANTHER" id="PTHR14969">
    <property type="entry name" value="SPHINGOSINE-1-PHOSPHATE PHOSPHOHYDROLASE"/>
    <property type="match status" value="1"/>
</dbReference>
<dbReference type="Proteomes" id="UP001156691">
    <property type="component" value="Unassembled WGS sequence"/>
</dbReference>
<dbReference type="SUPFAM" id="SSF48317">
    <property type="entry name" value="Acid phosphatase/Vanadium-dependent haloperoxidase"/>
    <property type="match status" value="1"/>
</dbReference>
<name>A0ABQ5WDL8_9HYPH</name>
<feature type="transmembrane region" description="Helical" evidence="1">
    <location>
        <begin position="27"/>
        <end position="48"/>
    </location>
</feature>
<feature type="transmembrane region" description="Helical" evidence="1">
    <location>
        <begin position="200"/>
        <end position="218"/>
    </location>
</feature>
<dbReference type="RefSeq" id="WP_284343066.1">
    <property type="nucleotide sequence ID" value="NZ_BSNS01000024.1"/>
</dbReference>
<keyword evidence="1" id="KW-1133">Transmembrane helix</keyword>